<dbReference type="GO" id="GO:0006412">
    <property type="term" value="P:translation"/>
    <property type="evidence" value="ECO:0007669"/>
    <property type="project" value="InterPro"/>
</dbReference>
<dbReference type="InterPro" id="IPR027486">
    <property type="entry name" value="Ribosomal_uS10_dom"/>
</dbReference>
<dbReference type="Gene3D" id="3.30.70.600">
    <property type="entry name" value="Ribosomal protein S10 domain"/>
    <property type="match status" value="1"/>
</dbReference>
<reference evidence="5" key="1">
    <citation type="submission" date="2024-03" db="EMBL/GenBank/DDBJ databases">
        <title>WGS assembly of Saponaria officinalis var. Norfolk2.</title>
        <authorList>
            <person name="Jenkins J."/>
            <person name="Shu S."/>
            <person name="Grimwood J."/>
            <person name="Barry K."/>
            <person name="Goodstein D."/>
            <person name="Schmutz J."/>
            <person name="Leebens-Mack J."/>
            <person name="Osbourn A."/>
        </authorList>
    </citation>
    <scope>NUCLEOTIDE SEQUENCE [LARGE SCALE GENOMIC DNA]</scope>
    <source>
        <strain evidence="5">JIC</strain>
    </source>
</reference>
<feature type="domain" description="Small ribosomal subunit protein uS10" evidence="4">
    <location>
        <begin position="7"/>
        <end position="101"/>
    </location>
</feature>
<dbReference type="Proteomes" id="UP001443914">
    <property type="component" value="Unassembled WGS sequence"/>
</dbReference>
<evidence type="ECO:0000256" key="1">
    <source>
        <dbReference type="ARBA" id="ARBA00007102"/>
    </source>
</evidence>
<dbReference type="GO" id="GO:0005840">
    <property type="term" value="C:ribosome"/>
    <property type="evidence" value="ECO:0007669"/>
    <property type="project" value="UniProtKB-KW"/>
</dbReference>
<evidence type="ECO:0000313" key="6">
    <source>
        <dbReference type="Proteomes" id="UP001443914"/>
    </source>
</evidence>
<dbReference type="SMART" id="SM01403">
    <property type="entry name" value="Ribosomal_S10"/>
    <property type="match status" value="1"/>
</dbReference>
<comment type="caution">
    <text evidence="5">The sequence shown here is derived from an EMBL/GenBank/DDBJ whole genome shotgun (WGS) entry which is preliminary data.</text>
</comment>
<evidence type="ECO:0000313" key="5">
    <source>
        <dbReference type="EMBL" id="KAK9740917.1"/>
    </source>
</evidence>
<dbReference type="Pfam" id="PF00338">
    <property type="entry name" value="Ribosomal_S10"/>
    <property type="match status" value="1"/>
</dbReference>
<dbReference type="SUPFAM" id="SSF54999">
    <property type="entry name" value="Ribosomal protein S10"/>
    <property type="match status" value="1"/>
</dbReference>
<proteinExistence type="inferred from homology"/>
<dbReference type="InterPro" id="IPR001848">
    <property type="entry name" value="Ribosomal_uS10"/>
</dbReference>
<dbReference type="GO" id="GO:1990904">
    <property type="term" value="C:ribonucleoprotein complex"/>
    <property type="evidence" value="ECO:0007669"/>
    <property type="project" value="UniProtKB-KW"/>
</dbReference>
<dbReference type="AlphaFoldDB" id="A0AAW1M6B9"/>
<keyword evidence="6" id="KW-1185">Reference proteome</keyword>
<comment type="similarity">
    <text evidence="1">Belongs to the universal ribosomal protein uS10 family.</text>
</comment>
<accession>A0AAW1M6B9</accession>
<dbReference type="GO" id="GO:0003735">
    <property type="term" value="F:structural constituent of ribosome"/>
    <property type="evidence" value="ECO:0007669"/>
    <property type="project" value="InterPro"/>
</dbReference>
<evidence type="ECO:0000256" key="3">
    <source>
        <dbReference type="ARBA" id="ARBA00023274"/>
    </source>
</evidence>
<dbReference type="InterPro" id="IPR036838">
    <property type="entry name" value="Ribosomal_uS10_dom_sf"/>
</dbReference>
<gene>
    <name evidence="5" type="ORF">RND81_03G070800</name>
</gene>
<organism evidence="5 6">
    <name type="scientific">Saponaria officinalis</name>
    <name type="common">Common soapwort</name>
    <name type="synonym">Lychnis saponaria</name>
    <dbReference type="NCBI Taxonomy" id="3572"/>
    <lineage>
        <taxon>Eukaryota</taxon>
        <taxon>Viridiplantae</taxon>
        <taxon>Streptophyta</taxon>
        <taxon>Embryophyta</taxon>
        <taxon>Tracheophyta</taxon>
        <taxon>Spermatophyta</taxon>
        <taxon>Magnoliopsida</taxon>
        <taxon>eudicotyledons</taxon>
        <taxon>Gunneridae</taxon>
        <taxon>Pentapetalae</taxon>
        <taxon>Caryophyllales</taxon>
        <taxon>Caryophyllaceae</taxon>
        <taxon>Caryophylleae</taxon>
        <taxon>Saponaria</taxon>
    </lineage>
</organism>
<protein>
    <recommendedName>
        <fullName evidence="4">Small ribosomal subunit protein uS10 domain-containing protein</fullName>
    </recommendedName>
</protein>
<sequence length="137" mass="15505">MEIQKTRVSLASTSLETTEKACADIISRAKDLGLVVWGPFSLKSYNVNVKAPLLPSRKGTELYGSFEMRVHQRLLDILVYPDFVKEKIIPTDISNLSIEVTVINVSRNIAQRDCIRSGKVWSEDWEMPAVYGCKEEK</sequence>
<keyword evidence="2" id="KW-0689">Ribosomal protein</keyword>
<name>A0AAW1M6B9_SAPOF</name>
<keyword evidence="3" id="KW-0687">Ribonucleoprotein</keyword>
<evidence type="ECO:0000256" key="2">
    <source>
        <dbReference type="ARBA" id="ARBA00022980"/>
    </source>
</evidence>
<dbReference type="EMBL" id="JBDFQZ010000003">
    <property type="protein sequence ID" value="KAK9740917.1"/>
    <property type="molecule type" value="Genomic_DNA"/>
</dbReference>
<evidence type="ECO:0000259" key="4">
    <source>
        <dbReference type="SMART" id="SM01403"/>
    </source>
</evidence>
<dbReference type="HAMAP" id="MF_00508">
    <property type="entry name" value="Ribosomal_uS10"/>
    <property type="match status" value="1"/>
</dbReference>